<dbReference type="InterPro" id="IPR029044">
    <property type="entry name" value="Nucleotide-diphossugar_trans"/>
</dbReference>
<dbReference type="InterPro" id="IPR050834">
    <property type="entry name" value="Glycosyltransf_2"/>
</dbReference>
<accession>A0ABX5EAD7</accession>
<dbReference type="Pfam" id="PF00535">
    <property type="entry name" value="Glycos_transf_2"/>
    <property type="match status" value="1"/>
</dbReference>
<dbReference type="Gene3D" id="3.90.550.10">
    <property type="entry name" value="Spore Coat Polysaccharide Biosynthesis Protein SpsA, Chain A"/>
    <property type="match status" value="1"/>
</dbReference>
<keyword evidence="3" id="KW-1185">Reference proteome</keyword>
<dbReference type="PANTHER" id="PTHR43685:SF3">
    <property type="entry name" value="SLR2126 PROTEIN"/>
    <property type="match status" value="1"/>
</dbReference>
<evidence type="ECO:0000259" key="1">
    <source>
        <dbReference type="Pfam" id="PF00535"/>
    </source>
</evidence>
<dbReference type="CDD" id="cd06420">
    <property type="entry name" value="GT2_Chondriotin_Pol_N"/>
    <property type="match status" value="1"/>
</dbReference>
<dbReference type="SUPFAM" id="SSF53448">
    <property type="entry name" value="Nucleotide-diphospho-sugar transferases"/>
    <property type="match status" value="1"/>
</dbReference>
<evidence type="ECO:0000313" key="2">
    <source>
        <dbReference type="EMBL" id="PRX14493.1"/>
    </source>
</evidence>
<reference evidence="2 3" key="1">
    <citation type="submission" date="2018-03" db="EMBL/GenBank/DDBJ databases">
        <title>Genomic Encyclopedia of Archaeal and Bacterial Type Strains, Phase II (KMG-II): from individual species to whole genera.</title>
        <authorList>
            <person name="Goeker M."/>
        </authorList>
    </citation>
    <scope>NUCLEOTIDE SEQUENCE [LARGE SCALE GENOMIC DNA]</scope>
    <source>
        <strain evidence="2 3">DSM 22727</strain>
    </source>
</reference>
<sequence length="310" mass="35740">MAGRFWGLLSKNKLVIHITAYESLNLSKFTVLFFFMIENPSISVVISTYNSVEWLEKTLWSYEHQIFREFEIVIADDGSGQETKDFIDHYRTISSKPIIHVWHEDNGFQKSEILNKALMACTSPYVVMTDGDCIAREDFLQIHYERRSPGYFLSGGYYKLPLDLSQSITKEDIATQKCFDLKWLKENGLPSSYKNQKLTSGFVQAGVMERLTPTNASWNGHNSSGWLTDLKAVNGFDERMQYGGQDRELGERLFNYGIKSKQIRYSAICLHLDHARGYKNQESIDKNLAIRKATRTEKKDYTPYGIVKKS</sequence>
<feature type="domain" description="Glycosyltransferase 2-like" evidence="1">
    <location>
        <begin position="43"/>
        <end position="145"/>
    </location>
</feature>
<dbReference type="InterPro" id="IPR001173">
    <property type="entry name" value="Glyco_trans_2-like"/>
</dbReference>
<dbReference type="EMBL" id="PVNA01000002">
    <property type="protein sequence ID" value="PRX14493.1"/>
    <property type="molecule type" value="Genomic_DNA"/>
</dbReference>
<protein>
    <submittedName>
        <fullName evidence="2">Glycosyl transferase family 2</fullName>
    </submittedName>
</protein>
<dbReference type="GO" id="GO:0016740">
    <property type="term" value="F:transferase activity"/>
    <property type="evidence" value="ECO:0007669"/>
    <property type="project" value="UniProtKB-KW"/>
</dbReference>
<proteinExistence type="predicted"/>
<evidence type="ECO:0000313" key="3">
    <source>
        <dbReference type="Proteomes" id="UP000239997"/>
    </source>
</evidence>
<gene>
    <name evidence="2" type="ORF">LY02_01524</name>
</gene>
<organism evidence="2 3">
    <name type="scientific">Nonlabens ulvanivorans</name>
    <name type="common">Persicivirga ulvanivorans</name>
    <dbReference type="NCBI Taxonomy" id="906888"/>
    <lineage>
        <taxon>Bacteria</taxon>
        <taxon>Pseudomonadati</taxon>
        <taxon>Bacteroidota</taxon>
        <taxon>Flavobacteriia</taxon>
        <taxon>Flavobacteriales</taxon>
        <taxon>Flavobacteriaceae</taxon>
        <taxon>Nonlabens</taxon>
    </lineage>
</organism>
<name>A0ABX5EAD7_NONUL</name>
<dbReference type="Proteomes" id="UP000239997">
    <property type="component" value="Unassembled WGS sequence"/>
</dbReference>
<comment type="caution">
    <text evidence="2">The sequence shown here is derived from an EMBL/GenBank/DDBJ whole genome shotgun (WGS) entry which is preliminary data.</text>
</comment>
<keyword evidence="2" id="KW-0808">Transferase</keyword>
<dbReference type="PANTHER" id="PTHR43685">
    <property type="entry name" value="GLYCOSYLTRANSFERASE"/>
    <property type="match status" value="1"/>
</dbReference>